<evidence type="ECO:0000313" key="2">
    <source>
        <dbReference type="Proteomes" id="UP000234323"/>
    </source>
</evidence>
<proteinExistence type="predicted"/>
<name>A0A2I1G9M6_9GLOM</name>
<reference evidence="1 2" key="1">
    <citation type="submission" date="2015-10" db="EMBL/GenBank/DDBJ databases">
        <title>Genome analyses suggest a sexual origin of heterokaryosis in a supposedly ancient asexual fungus.</title>
        <authorList>
            <person name="Ropars J."/>
            <person name="Sedzielewska K."/>
            <person name="Noel J."/>
            <person name="Charron P."/>
            <person name="Farinelli L."/>
            <person name="Marton T."/>
            <person name="Kruger M."/>
            <person name="Pelin A."/>
            <person name="Brachmann A."/>
            <person name="Corradi N."/>
        </authorList>
    </citation>
    <scope>NUCLEOTIDE SEQUENCE [LARGE SCALE GENOMIC DNA]</scope>
    <source>
        <strain evidence="1 2">A4</strain>
    </source>
</reference>
<dbReference type="AlphaFoldDB" id="A0A2I1G9M6"/>
<gene>
    <name evidence="1" type="ORF">RhiirA4_457302</name>
</gene>
<accession>A0A2I1G9M6</accession>
<sequence>MSKTGEGSHSGKNIASKLFEDLREFNLLSKILGISTDIGYDISLGFESFRLQYLLELWVSAVISLDW</sequence>
<dbReference type="Proteomes" id="UP000234323">
    <property type="component" value="Unassembled WGS sequence"/>
</dbReference>
<dbReference type="EMBL" id="LLXI01000248">
    <property type="protein sequence ID" value="PKY43335.1"/>
    <property type="molecule type" value="Genomic_DNA"/>
</dbReference>
<keyword evidence="2" id="KW-1185">Reference proteome</keyword>
<evidence type="ECO:0000313" key="1">
    <source>
        <dbReference type="EMBL" id="PKY43335.1"/>
    </source>
</evidence>
<protein>
    <submittedName>
        <fullName evidence="1">Uncharacterized protein</fullName>
    </submittedName>
</protein>
<comment type="caution">
    <text evidence="1">The sequence shown here is derived from an EMBL/GenBank/DDBJ whole genome shotgun (WGS) entry which is preliminary data.</text>
</comment>
<organism evidence="1 2">
    <name type="scientific">Rhizophagus irregularis</name>
    <dbReference type="NCBI Taxonomy" id="588596"/>
    <lineage>
        <taxon>Eukaryota</taxon>
        <taxon>Fungi</taxon>
        <taxon>Fungi incertae sedis</taxon>
        <taxon>Mucoromycota</taxon>
        <taxon>Glomeromycotina</taxon>
        <taxon>Glomeromycetes</taxon>
        <taxon>Glomerales</taxon>
        <taxon>Glomeraceae</taxon>
        <taxon>Rhizophagus</taxon>
    </lineage>
</organism>